<dbReference type="PANTHER" id="PTHR24365">
    <property type="entry name" value="TOLL-LIKE RECEPTOR"/>
    <property type="match status" value="1"/>
</dbReference>
<comment type="caution">
    <text evidence="8">The sequence shown here is derived from an EMBL/GenBank/DDBJ whole genome shotgun (WGS) entry which is preliminary data.</text>
</comment>
<dbReference type="Gene3D" id="3.40.50.10140">
    <property type="entry name" value="Toll/interleukin-1 receptor homology (TIR) domain"/>
    <property type="match status" value="1"/>
</dbReference>
<dbReference type="InterPro" id="IPR035897">
    <property type="entry name" value="Toll_tir_struct_dom_sf"/>
</dbReference>
<feature type="transmembrane region" description="Helical" evidence="6">
    <location>
        <begin position="230"/>
        <end position="249"/>
    </location>
</feature>
<dbReference type="Proteomes" id="UP000596742">
    <property type="component" value="Unassembled WGS sequence"/>
</dbReference>
<feature type="domain" description="TIR" evidence="7">
    <location>
        <begin position="275"/>
        <end position="418"/>
    </location>
</feature>
<evidence type="ECO:0000256" key="4">
    <source>
        <dbReference type="ARBA" id="ARBA00022989"/>
    </source>
</evidence>
<keyword evidence="4 6" id="KW-1133">Transmembrane helix</keyword>
<accession>A0A8B6F9F5</accession>
<gene>
    <name evidence="8" type="ORF">MGAL_10B009354</name>
</gene>
<keyword evidence="9" id="KW-1185">Reference proteome</keyword>
<dbReference type="GO" id="GO:0038023">
    <property type="term" value="F:signaling receptor activity"/>
    <property type="evidence" value="ECO:0007669"/>
    <property type="project" value="TreeGrafter"/>
</dbReference>
<dbReference type="EMBL" id="UYJE01006372">
    <property type="protein sequence ID" value="VDI45524.1"/>
    <property type="molecule type" value="Genomic_DNA"/>
</dbReference>
<dbReference type="SUPFAM" id="SSF52200">
    <property type="entry name" value="Toll/Interleukin receptor TIR domain"/>
    <property type="match status" value="1"/>
</dbReference>
<sequence length="418" mass="49527">MSKTQDKLEKSEVHNGCKYDSFMENERNSYKTKYLDNAMHIYPDLNNTSIYESSWDHVVYRTVYHNFHSYKININYSRTSFTYNMAYDFDFSLTICKLNISYCRKYKPISQEQTMIMGKTISSVSKTELEDFKDTRQVTLPCSLLKNMSRNALWYTEMPANVSLLVKENNISSFKCIFKKDHFYKCATESKLSLMDYLSMSCLQDDGTIQKVIKSSDHVEVMCKNVSQQIVYMFITFCIFIFIFVVCICRKFKLLYAFQNKFQLFTRKEKKGHAYKFDAFISYSHFDIDWVLQFYSKLKGLGHNICFDEKDFLVGAFISDNIHQAFRESHKVIFIVTEHFIESTWGEFELAVARTYALENGRHNMIIVVLKDDVDIERMPKVLKNMWYEITCIKWYTTKDFNIHENKCIRKVHKALSG</sequence>
<dbReference type="OrthoDB" id="9982425at2759"/>
<keyword evidence="5 6" id="KW-0472">Membrane</keyword>
<evidence type="ECO:0000259" key="7">
    <source>
        <dbReference type="PROSITE" id="PS50104"/>
    </source>
</evidence>
<dbReference type="GO" id="GO:0005886">
    <property type="term" value="C:plasma membrane"/>
    <property type="evidence" value="ECO:0007669"/>
    <property type="project" value="TreeGrafter"/>
</dbReference>
<keyword evidence="3" id="KW-0732">Signal</keyword>
<evidence type="ECO:0000256" key="1">
    <source>
        <dbReference type="ARBA" id="ARBA00004370"/>
    </source>
</evidence>
<evidence type="ECO:0000256" key="5">
    <source>
        <dbReference type="ARBA" id="ARBA00023136"/>
    </source>
</evidence>
<evidence type="ECO:0000256" key="3">
    <source>
        <dbReference type="ARBA" id="ARBA00022729"/>
    </source>
</evidence>
<evidence type="ECO:0000313" key="8">
    <source>
        <dbReference type="EMBL" id="VDI45524.1"/>
    </source>
</evidence>
<dbReference type="SMART" id="SM00255">
    <property type="entry name" value="TIR"/>
    <property type="match status" value="1"/>
</dbReference>
<organism evidence="8 9">
    <name type="scientific">Mytilus galloprovincialis</name>
    <name type="common">Mediterranean mussel</name>
    <dbReference type="NCBI Taxonomy" id="29158"/>
    <lineage>
        <taxon>Eukaryota</taxon>
        <taxon>Metazoa</taxon>
        <taxon>Spiralia</taxon>
        <taxon>Lophotrochozoa</taxon>
        <taxon>Mollusca</taxon>
        <taxon>Bivalvia</taxon>
        <taxon>Autobranchia</taxon>
        <taxon>Pteriomorphia</taxon>
        <taxon>Mytilida</taxon>
        <taxon>Mytiloidea</taxon>
        <taxon>Mytilidae</taxon>
        <taxon>Mytilinae</taxon>
        <taxon>Mytilus</taxon>
    </lineage>
</organism>
<dbReference type="PANTHER" id="PTHR24365:SF541">
    <property type="entry name" value="PROTEIN TOLL-RELATED"/>
    <property type="match status" value="1"/>
</dbReference>
<dbReference type="PROSITE" id="PS50104">
    <property type="entry name" value="TIR"/>
    <property type="match status" value="1"/>
</dbReference>
<name>A0A8B6F9F5_MYTGA</name>
<comment type="subcellular location">
    <subcellularLocation>
        <location evidence="1">Membrane</location>
    </subcellularLocation>
</comment>
<keyword evidence="2 6" id="KW-0812">Transmembrane</keyword>
<evidence type="ECO:0000256" key="6">
    <source>
        <dbReference type="SAM" id="Phobius"/>
    </source>
</evidence>
<proteinExistence type="predicted"/>
<evidence type="ECO:0000313" key="9">
    <source>
        <dbReference type="Proteomes" id="UP000596742"/>
    </source>
</evidence>
<dbReference type="InterPro" id="IPR000157">
    <property type="entry name" value="TIR_dom"/>
</dbReference>
<dbReference type="Pfam" id="PF13676">
    <property type="entry name" value="TIR_2"/>
    <property type="match status" value="1"/>
</dbReference>
<evidence type="ECO:0000256" key="2">
    <source>
        <dbReference type="ARBA" id="ARBA00022692"/>
    </source>
</evidence>
<protein>
    <recommendedName>
        <fullName evidence="7">TIR domain-containing protein</fullName>
    </recommendedName>
</protein>
<reference evidence="8" key="1">
    <citation type="submission" date="2018-11" db="EMBL/GenBank/DDBJ databases">
        <authorList>
            <person name="Alioto T."/>
            <person name="Alioto T."/>
        </authorList>
    </citation>
    <scope>NUCLEOTIDE SEQUENCE</scope>
</reference>
<dbReference type="AlphaFoldDB" id="A0A8B6F9F5"/>
<dbReference type="GO" id="GO:0007165">
    <property type="term" value="P:signal transduction"/>
    <property type="evidence" value="ECO:0007669"/>
    <property type="project" value="InterPro"/>
</dbReference>